<keyword evidence="2" id="KW-1185">Reference proteome</keyword>
<dbReference type="Proteomes" id="UP000722165">
    <property type="component" value="Unassembled WGS sequence"/>
</dbReference>
<evidence type="ECO:0000313" key="2">
    <source>
        <dbReference type="Proteomes" id="UP000722165"/>
    </source>
</evidence>
<reference evidence="1 2" key="1">
    <citation type="submission" date="2021-06" db="EMBL/GenBank/DDBJ databases">
        <authorList>
            <person name="Lu T."/>
            <person name="Wang Q."/>
            <person name="Han X."/>
        </authorList>
    </citation>
    <scope>NUCLEOTIDE SEQUENCE [LARGE SCALE GENOMIC DNA]</scope>
    <source>
        <strain evidence="1 2">LAM0050</strain>
    </source>
</reference>
<dbReference type="EMBL" id="JAHSPR010000003">
    <property type="protein sequence ID" value="MBV4396657.1"/>
    <property type="molecule type" value="Genomic_DNA"/>
</dbReference>
<protein>
    <submittedName>
        <fullName evidence="1">Uncharacterized protein</fullName>
    </submittedName>
</protein>
<dbReference type="RefSeq" id="WP_217734777.1">
    <property type="nucleotide sequence ID" value="NZ_JAHSPR010000003.1"/>
</dbReference>
<comment type="caution">
    <text evidence="1">The sequence shown here is derived from an EMBL/GenBank/DDBJ whole genome shotgun (WGS) entry which is preliminary data.</text>
</comment>
<name>A0ABS6NM08_9BURK</name>
<evidence type="ECO:0000313" key="1">
    <source>
        <dbReference type="EMBL" id="MBV4396657.1"/>
    </source>
</evidence>
<accession>A0ABS6NM08</accession>
<gene>
    <name evidence="1" type="ORF">KU392_05200</name>
</gene>
<sequence>MSNEIDELKALVVELSDNLNHCMAQQAALQHGLYALMVNVTDRQAVANALTICAENFMTHSLEADLPVEMMETYQDEIAELMDSLEDLEE</sequence>
<organism evidence="1 2">
    <name type="scientific">Advenella alkanexedens</name>
    <dbReference type="NCBI Taxonomy" id="1481665"/>
    <lineage>
        <taxon>Bacteria</taxon>
        <taxon>Pseudomonadati</taxon>
        <taxon>Pseudomonadota</taxon>
        <taxon>Betaproteobacteria</taxon>
        <taxon>Burkholderiales</taxon>
        <taxon>Alcaligenaceae</taxon>
    </lineage>
</organism>
<proteinExistence type="predicted"/>